<dbReference type="EMBL" id="KI630190">
    <property type="protein sequence ID" value="EYU45340.1"/>
    <property type="molecule type" value="Genomic_DNA"/>
</dbReference>
<proteinExistence type="inferred from homology"/>
<feature type="repeat" description="PPR" evidence="3">
    <location>
        <begin position="130"/>
        <end position="166"/>
    </location>
</feature>
<dbReference type="Gene3D" id="1.25.40.10">
    <property type="entry name" value="Tetratricopeptide repeat domain"/>
    <property type="match status" value="5"/>
</dbReference>
<dbReference type="NCBIfam" id="TIGR00756">
    <property type="entry name" value="PPR"/>
    <property type="match status" value="7"/>
</dbReference>
<dbReference type="Pfam" id="PF12854">
    <property type="entry name" value="PPR_1"/>
    <property type="match status" value="1"/>
</dbReference>
<protein>
    <recommendedName>
        <fullName evidence="6">Pentacotripeptide-repeat region of PRORP domain-containing protein</fullName>
    </recommendedName>
</protein>
<dbReference type="InterPro" id="IPR050872">
    <property type="entry name" value="PPR_P_subfamily"/>
</dbReference>
<reference evidence="4 5" key="1">
    <citation type="journal article" date="2013" name="Proc. Natl. Acad. Sci. U.S.A.">
        <title>Fine-scale variation in meiotic recombination in Mimulus inferred from population shotgun sequencing.</title>
        <authorList>
            <person name="Hellsten U."/>
            <person name="Wright K.M."/>
            <person name="Jenkins J."/>
            <person name="Shu S."/>
            <person name="Yuan Y."/>
            <person name="Wessler S.R."/>
            <person name="Schmutz J."/>
            <person name="Willis J.H."/>
            <person name="Rokhsar D.S."/>
        </authorList>
    </citation>
    <scope>NUCLEOTIDE SEQUENCE [LARGE SCALE GENOMIC DNA]</scope>
    <source>
        <strain evidence="5">cv. DUN x IM62</strain>
    </source>
</reference>
<dbReference type="InterPro" id="IPR002885">
    <property type="entry name" value="PPR_rpt"/>
</dbReference>
<feature type="repeat" description="PPR" evidence="3">
    <location>
        <begin position="272"/>
        <end position="306"/>
    </location>
</feature>
<comment type="similarity">
    <text evidence="1">Belongs to the PPR family. P subfamily.</text>
</comment>
<sequence>MGLSIGFVPHHLASFRFGQIAFCSRQSGSARKASLCRAKQLEKAEAAIVDGIKLGVLPNVVTYNTLITGYCQFIGFDAGYDVIRRMKEAEITPDVITYNSLMAGATRQQNSLHRCREMLDEMLQIGITPDIWTYNTLMHSYFKSGNPGEAYKIFQDEIILKKNISPCHATFNIMINGLCKNGCIGNALMFFRYLKQQGYDLDIVTYNILISSLCKARMWKSMMSLLEELSVSDHEPNAITYTAVMKACFRRKHFREGLEIFLEMKSKGYAYDLFSYCTVVGALLKSGRSQDTYSLIAHMIKIGYELDIVSYNTLINWHCKERKIENAYNLSIVAKERGLKWDAYTHTILINGLYKSGDFDGAQRHIDHLETTTFDSLVTTNCFIDSLCKFGHLEYALHVFRSMVVKDSFTYSSMVHNLCRARKYRLASQILLSCIKAGFKTLKSDRRAVVKGLSLTGSKKDWMHYGNYSYALLHGKKMRT</sequence>
<feature type="non-terminal residue" evidence="4">
    <location>
        <position position="480"/>
    </location>
</feature>
<feature type="repeat" description="PPR" evidence="3">
    <location>
        <begin position="59"/>
        <end position="93"/>
    </location>
</feature>
<evidence type="ECO:0000256" key="1">
    <source>
        <dbReference type="ARBA" id="ARBA00007626"/>
    </source>
</evidence>
<evidence type="ECO:0000313" key="4">
    <source>
        <dbReference type="EMBL" id="EYU45340.1"/>
    </source>
</evidence>
<dbReference type="PROSITE" id="PS51375">
    <property type="entry name" value="PPR"/>
    <property type="match status" value="9"/>
</dbReference>
<feature type="repeat" description="PPR" evidence="3">
    <location>
        <begin position="202"/>
        <end position="236"/>
    </location>
</feature>
<feature type="repeat" description="PPR" evidence="3">
    <location>
        <begin position="407"/>
        <end position="441"/>
    </location>
</feature>
<accession>A0A022S240</accession>
<feature type="repeat" description="PPR" evidence="3">
    <location>
        <begin position="167"/>
        <end position="201"/>
    </location>
</feature>
<dbReference type="Pfam" id="PF13041">
    <property type="entry name" value="PPR_2"/>
    <property type="match status" value="4"/>
</dbReference>
<dbReference type="Pfam" id="PF01535">
    <property type="entry name" value="PPR"/>
    <property type="match status" value="2"/>
</dbReference>
<feature type="repeat" description="PPR" evidence="3">
    <location>
        <begin position="307"/>
        <end position="341"/>
    </location>
</feature>
<evidence type="ECO:0000256" key="2">
    <source>
        <dbReference type="ARBA" id="ARBA00022737"/>
    </source>
</evidence>
<feature type="repeat" description="PPR" evidence="3">
    <location>
        <begin position="94"/>
        <end position="129"/>
    </location>
</feature>
<evidence type="ECO:0000313" key="5">
    <source>
        <dbReference type="Proteomes" id="UP000030748"/>
    </source>
</evidence>
<gene>
    <name evidence="4" type="ORF">MIMGU_mgv1a020198mg</name>
</gene>
<dbReference type="InterPro" id="IPR011990">
    <property type="entry name" value="TPR-like_helical_dom_sf"/>
</dbReference>
<dbReference type="Proteomes" id="UP000030748">
    <property type="component" value="Unassembled WGS sequence"/>
</dbReference>
<evidence type="ECO:0008006" key="6">
    <source>
        <dbReference type="Google" id="ProtNLM"/>
    </source>
</evidence>
<dbReference type="PANTHER" id="PTHR46128">
    <property type="entry name" value="MITOCHONDRIAL GROUP I INTRON SPLICING FACTOR CCM1"/>
    <property type="match status" value="1"/>
</dbReference>
<name>A0A022S240_ERYGU</name>
<evidence type="ECO:0000256" key="3">
    <source>
        <dbReference type="PROSITE-ProRule" id="PRU00708"/>
    </source>
</evidence>
<keyword evidence="2" id="KW-0677">Repeat</keyword>
<feature type="repeat" description="PPR" evidence="3">
    <location>
        <begin position="237"/>
        <end position="271"/>
    </location>
</feature>
<dbReference type="PANTHER" id="PTHR46128:SF307">
    <property type="entry name" value="PENTACOTRIPEPTIDE-REPEAT REGION OF PRORP DOMAIN-CONTAINING PROTEIN"/>
    <property type="match status" value="1"/>
</dbReference>
<dbReference type="eggNOG" id="KOG4197">
    <property type="taxonomic scope" value="Eukaryota"/>
</dbReference>
<keyword evidence="5" id="KW-1185">Reference proteome</keyword>
<dbReference type="AlphaFoldDB" id="A0A022S240"/>
<organism evidence="4 5">
    <name type="scientific">Erythranthe guttata</name>
    <name type="common">Yellow monkey flower</name>
    <name type="synonym">Mimulus guttatus</name>
    <dbReference type="NCBI Taxonomy" id="4155"/>
    <lineage>
        <taxon>Eukaryota</taxon>
        <taxon>Viridiplantae</taxon>
        <taxon>Streptophyta</taxon>
        <taxon>Embryophyta</taxon>
        <taxon>Tracheophyta</taxon>
        <taxon>Spermatophyta</taxon>
        <taxon>Magnoliopsida</taxon>
        <taxon>eudicotyledons</taxon>
        <taxon>Gunneridae</taxon>
        <taxon>Pentapetalae</taxon>
        <taxon>asterids</taxon>
        <taxon>lamiids</taxon>
        <taxon>Lamiales</taxon>
        <taxon>Phrymaceae</taxon>
        <taxon>Erythranthe</taxon>
    </lineage>
</organism>